<name>A0A3A8N2I6_9BACT</name>
<gene>
    <name evidence="1" type="ORF">D7X12_32885</name>
</gene>
<reference evidence="2" key="1">
    <citation type="submission" date="2018-09" db="EMBL/GenBank/DDBJ databases">
        <authorList>
            <person name="Livingstone P.G."/>
            <person name="Whitworth D.E."/>
        </authorList>
    </citation>
    <scope>NUCLEOTIDE SEQUENCE [LARGE SCALE GENOMIC DNA]</scope>
    <source>
        <strain evidence="2">CA040B</strain>
    </source>
</reference>
<feature type="non-terminal residue" evidence="1">
    <location>
        <position position="71"/>
    </location>
</feature>
<dbReference type="AlphaFoldDB" id="A0A3A8N2I6"/>
<keyword evidence="2" id="KW-1185">Reference proteome</keyword>
<proteinExistence type="predicted"/>
<dbReference type="Proteomes" id="UP000273405">
    <property type="component" value="Unassembled WGS sequence"/>
</dbReference>
<accession>A0A3A8N2I6</accession>
<dbReference type="EMBL" id="RAWG01000299">
    <property type="protein sequence ID" value="RKH36421.1"/>
    <property type="molecule type" value="Genomic_DNA"/>
</dbReference>
<organism evidence="1 2">
    <name type="scientific">Corallococcus sicarius</name>
    <dbReference type="NCBI Taxonomy" id="2316726"/>
    <lineage>
        <taxon>Bacteria</taxon>
        <taxon>Pseudomonadati</taxon>
        <taxon>Myxococcota</taxon>
        <taxon>Myxococcia</taxon>
        <taxon>Myxococcales</taxon>
        <taxon>Cystobacterineae</taxon>
        <taxon>Myxococcaceae</taxon>
        <taxon>Corallococcus</taxon>
    </lineage>
</organism>
<evidence type="ECO:0000313" key="1">
    <source>
        <dbReference type="EMBL" id="RKH36421.1"/>
    </source>
</evidence>
<comment type="caution">
    <text evidence="1">The sequence shown here is derived from an EMBL/GenBank/DDBJ whole genome shotgun (WGS) entry which is preliminary data.</text>
</comment>
<evidence type="ECO:0000313" key="2">
    <source>
        <dbReference type="Proteomes" id="UP000273405"/>
    </source>
</evidence>
<sequence length="71" mass="7795">MNDDTLDSSQELADVLQDVRRHLLWQEENGGRVLLVDAKVAAELQQQRAASSSVRTMIARTKAPEPAVAPP</sequence>
<protein>
    <submittedName>
        <fullName evidence="1">Uracil-DNA glycosylase</fullName>
    </submittedName>
</protein>